<dbReference type="AlphaFoldDB" id="W0FMX1"/>
<reference evidence="1" key="1">
    <citation type="journal article" date="2013" name="PLoS ONE">
        <title>Metagenomic insights into the carbohydrate-active enzymes carried by the microorganisms adhering to solid digesta in the rumen of cows.</title>
        <authorList>
            <person name="Wang L."/>
            <person name="Hatem A."/>
            <person name="Catalyurek U.V."/>
            <person name="Morrison M."/>
            <person name="Yu Z."/>
        </authorList>
    </citation>
    <scope>NUCLEOTIDE SEQUENCE</scope>
</reference>
<sequence>MLESPCAIGREMMYMARFIPEGKLSKKARKELNRQRRVTWEFSPVTKTVESRKLYSRKRKAHDRSEDYGMGHSVFGEGVVWPAETACGEGCVWN</sequence>
<proteinExistence type="predicted"/>
<accession>W0FMX1</accession>
<dbReference type="EMBL" id="KC246807">
    <property type="protein sequence ID" value="AHF24819.1"/>
    <property type="molecule type" value="Genomic_DNA"/>
</dbReference>
<protein>
    <submittedName>
        <fullName evidence="1">Uncharacterized protein</fullName>
    </submittedName>
</protein>
<name>W0FMX1_9BACT</name>
<evidence type="ECO:0000313" key="1">
    <source>
        <dbReference type="EMBL" id="AHF24819.1"/>
    </source>
</evidence>
<organism evidence="1">
    <name type="scientific">uncultured bacterium Contig2</name>
    <dbReference type="NCBI Taxonomy" id="1393529"/>
    <lineage>
        <taxon>Bacteria</taxon>
        <taxon>environmental samples</taxon>
    </lineage>
</organism>